<keyword evidence="2" id="KW-1185">Reference proteome</keyword>
<evidence type="ECO:0000313" key="2">
    <source>
        <dbReference type="Proteomes" id="UP000186997"/>
    </source>
</evidence>
<sequence length="74" mass="8264">MMGGTSRIKKHRKCSNVDTECKPIDQLANLALNGHGARGSYWSHQDPKVAHALLRLPRNHTTISINKALIHEPK</sequence>
<protein>
    <submittedName>
        <fullName evidence="1">Uncharacterized protein</fullName>
    </submittedName>
</protein>
<gene>
    <name evidence="1" type="ORF">SAMN05421665_0511</name>
</gene>
<dbReference type="AlphaFoldDB" id="A0A1R3WIF3"/>
<dbReference type="Proteomes" id="UP000186997">
    <property type="component" value="Unassembled WGS sequence"/>
</dbReference>
<organism evidence="1 2">
    <name type="scientific">Yoonia rosea</name>
    <dbReference type="NCBI Taxonomy" id="287098"/>
    <lineage>
        <taxon>Bacteria</taxon>
        <taxon>Pseudomonadati</taxon>
        <taxon>Pseudomonadota</taxon>
        <taxon>Alphaproteobacteria</taxon>
        <taxon>Rhodobacterales</taxon>
        <taxon>Paracoccaceae</taxon>
        <taxon>Yoonia</taxon>
    </lineage>
</organism>
<name>A0A1R3WIF3_9RHOB</name>
<proteinExistence type="predicted"/>
<dbReference type="EMBL" id="FTPR01000001">
    <property type="protein sequence ID" value="SIT77166.1"/>
    <property type="molecule type" value="Genomic_DNA"/>
</dbReference>
<dbReference type="STRING" id="287098.SAMN05421665_0511"/>
<accession>A0A1R3WIF3</accession>
<reference evidence="2" key="1">
    <citation type="submission" date="2017-01" db="EMBL/GenBank/DDBJ databases">
        <authorList>
            <person name="Varghese N."/>
            <person name="Submissions S."/>
        </authorList>
    </citation>
    <scope>NUCLEOTIDE SEQUENCE [LARGE SCALE GENOMIC DNA]</scope>
    <source>
        <strain evidence="2">DSM 29591</strain>
    </source>
</reference>
<evidence type="ECO:0000313" key="1">
    <source>
        <dbReference type="EMBL" id="SIT77166.1"/>
    </source>
</evidence>